<reference evidence="1" key="2">
    <citation type="journal article" date="2019" name="Mol. Phylogenet. Evol.">
        <title>Reassessment of the classification of bryopsidales (chlorophyta) based on chloroplast phylogenomic analyses.</title>
        <authorList>
            <person name="Cremen M.C."/>
            <person name="Leliaert F."/>
            <person name="West J."/>
            <person name="Lam D.W."/>
            <person name="Shimada S."/>
            <person name="Lopez-Bautista J.M."/>
            <person name="Verbruggen H."/>
        </authorList>
    </citation>
    <scope>NUCLEOTIDE SEQUENCE</scope>
</reference>
<geneLocation type="chloroplast" evidence="1"/>
<sequence length="192" mass="21199">MQQYFWNQELDSLKKEMEAFAFAEPSYQSMDLDNSSSAALEEFLDEFLNAARQQQLAILQAAPIIESEGELFAEISEFSTAACEAEMLEDLESLMPAYIRLPERPNPFKPIVYQYYSPQRPLASVRPLRTSSGSGYTIGPGLEHIEAGGGSDGGGDFFLLILFGSGVIVIGRVIGDYGYKILASGIEKYNVK</sequence>
<dbReference type="GeneID" id="38279242"/>
<dbReference type="EMBL" id="MH591109">
    <property type="protein sequence ID" value="AYC65388.1"/>
    <property type="molecule type" value="Genomic_DNA"/>
</dbReference>
<keyword evidence="1" id="KW-0150">Chloroplast</keyword>
<gene>
    <name evidence="1" type="primary">orf192</name>
</gene>
<protein>
    <submittedName>
        <fullName evidence="1">Uncharacterized protein</fullName>
    </submittedName>
</protein>
<dbReference type="RefSeq" id="YP_009519357.1">
    <property type="nucleotide sequence ID" value="NC_039525.1"/>
</dbReference>
<evidence type="ECO:0000313" key="1">
    <source>
        <dbReference type="EMBL" id="AYC65388.1"/>
    </source>
</evidence>
<proteinExistence type="predicted"/>
<organism evidence="1">
    <name type="scientific">Pseudocodium devriesii</name>
    <dbReference type="NCBI Taxonomy" id="453070"/>
    <lineage>
        <taxon>Eukaryota</taxon>
        <taxon>Viridiplantae</taxon>
        <taxon>Chlorophyta</taxon>
        <taxon>core chlorophytes</taxon>
        <taxon>Ulvophyceae</taxon>
        <taxon>TCBD clade</taxon>
        <taxon>Bryopsidales</taxon>
        <taxon>Halimedineae</taxon>
        <taxon>Halimedaceae</taxon>
        <taxon>Pseudocodieae</taxon>
        <taxon>Pseudocodium</taxon>
    </lineage>
</organism>
<keyword evidence="1" id="KW-0934">Plastid</keyword>
<reference evidence="1" key="1">
    <citation type="submission" date="2018-07" db="EMBL/GenBank/DDBJ databases">
        <authorList>
            <person name="Quirk P.G."/>
            <person name="Krulwich T.A."/>
        </authorList>
    </citation>
    <scope>NUCLEOTIDE SEQUENCE</scope>
</reference>
<dbReference type="AlphaFoldDB" id="A0A386B113"/>
<accession>A0A386B113</accession>
<name>A0A386B113_9CHLO</name>